<dbReference type="EMBL" id="CAAALY010054362">
    <property type="protein sequence ID" value="VEL22032.1"/>
    <property type="molecule type" value="Genomic_DNA"/>
</dbReference>
<reference evidence="2" key="1">
    <citation type="submission" date="2018-11" db="EMBL/GenBank/DDBJ databases">
        <authorList>
            <consortium name="Pathogen Informatics"/>
        </authorList>
    </citation>
    <scope>NUCLEOTIDE SEQUENCE</scope>
</reference>
<sequence length="55" mass="5917">MPTLNGAEKIGQVKQPQELSTMQTNINKDSRMETEMDATMDTGHAASNAGYTGDT</sequence>
<feature type="compositionally biased region" description="Polar residues" evidence="1">
    <location>
        <begin position="14"/>
        <end position="27"/>
    </location>
</feature>
<dbReference type="Proteomes" id="UP000784294">
    <property type="component" value="Unassembled WGS sequence"/>
</dbReference>
<evidence type="ECO:0000256" key="1">
    <source>
        <dbReference type="SAM" id="MobiDB-lite"/>
    </source>
</evidence>
<dbReference type="AlphaFoldDB" id="A0A448WWL2"/>
<accession>A0A448WWL2</accession>
<proteinExistence type="predicted"/>
<name>A0A448WWL2_9PLAT</name>
<protein>
    <submittedName>
        <fullName evidence="2">Uncharacterized protein</fullName>
    </submittedName>
</protein>
<comment type="caution">
    <text evidence="2">The sequence shown here is derived from an EMBL/GenBank/DDBJ whole genome shotgun (WGS) entry which is preliminary data.</text>
</comment>
<evidence type="ECO:0000313" key="3">
    <source>
        <dbReference type="Proteomes" id="UP000784294"/>
    </source>
</evidence>
<organism evidence="2 3">
    <name type="scientific">Protopolystoma xenopodis</name>
    <dbReference type="NCBI Taxonomy" id="117903"/>
    <lineage>
        <taxon>Eukaryota</taxon>
        <taxon>Metazoa</taxon>
        <taxon>Spiralia</taxon>
        <taxon>Lophotrochozoa</taxon>
        <taxon>Platyhelminthes</taxon>
        <taxon>Monogenea</taxon>
        <taxon>Polyopisthocotylea</taxon>
        <taxon>Polystomatidea</taxon>
        <taxon>Polystomatidae</taxon>
        <taxon>Protopolystoma</taxon>
    </lineage>
</organism>
<feature type="region of interest" description="Disordered" evidence="1">
    <location>
        <begin position="1"/>
        <end position="29"/>
    </location>
</feature>
<gene>
    <name evidence="2" type="ORF">PXEA_LOCUS15472</name>
</gene>
<evidence type="ECO:0000313" key="2">
    <source>
        <dbReference type="EMBL" id="VEL22032.1"/>
    </source>
</evidence>
<keyword evidence="3" id="KW-1185">Reference proteome</keyword>